<evidence type="ECO:0000256" key="6">
    <source>
        <dbReference type="ARBA" id="ARBA00022605"/>
    </source>
</evidence>
<dbReference type="Gene3D" id="3.40.50.720">
    <property type="entry name" value="NAD(P)-binding Rossmann-like Domain"/>
    <property type="match status" value="1"/>
</dbReference>
<organism evidence="12 13">
    <name type="scientific">Fusibacillus kribbianus</name>
    <dbReference type="NCBI Taxonomy" id="3044208"/>
    <lineage>
        <taxon>Bacteria</taxon>
        <taxon>Bacillati</taxon>
        <taxon>Bacillota</taxon>
        <taxon>Clostridia</taxon>
        <taxon>Lachnospirales</taxon>
        <taxon>Lachnospiraceae</taxon>
        <taxon>Fusibacillus</taxon>
    </lineage>
</organism>
<dbReference type="InterPro" id="IPR008927">
    <property type="entry name" value="6-PGluconate_DH-like_C_sf"/>
</dbReference>
<dbReference type="RefSeq" id="WP_283229924.1">
    <property type="nucleotide sequence ID" value="NZ_JASGBQ010000002.1"/>
</dbReference>
<evidence type="ECO:0000259" key="11">
    <source>
        <dbReference type="PROSITE" id="PS51176"/>
    </source>
</evidence>
<evidence type="ECO:0000256" key="8">
    <source>
        <dbReference type="ARBA" id="ARBA00023027"/>
    </source>
</evidence>
<evidence type="ECO:0000313" key="12">
    <source>
        <dbReference type="EMBL" id="MDI9241414.1"/>
    </source>
</evidence>
<evidence type="ECO:0000256" key="3">
    <source>
        <dbReference type="ARBA" id="ARBA00012068"/>
    </source>
</evidence>
<dbReference type="SUPFAM" id="SSF48179">
    <property type="entry name" value="6-phosphogluconate dehydrogenase C-terminal domain-like"/>
    <property type="match status" value="1"/>
</dbReference>
<dbReference type="EC" id="1.3.1.12" evidence="3"/>
<protein>
    <recommendedName>
        <fullName evidence="4">Prephenate dehydrogenase</fullName>
        <ecNumber evidence="3">1.3.1.12</ecNumber>
    </recommendedName>
</protein>
<comment type="pathway">
    <text evidence="1">Amino-acid biosynthesis; L-tyrosine biosynthesis; (4-hydroxyphenyl)pyruvate from prephenate (NAD(+) route): step 1/1.</text>
</comment>
<comment type="caution">
    <text evidence="12">The sequence shown here is derived from an EMBL/GenBank/DDBJ whole genome shotgun (WGS) entry which is preliminary data.</text>
</comment>
<gene>
    <name evidence="12" type="ORF">QJ036_02840</name>
</gene>
<evidence type="ECO:0000256" key="10">
    <source>
        <dbReference type="ARBA" id="ARBA00049260"/>
    </source>
</evidence>
<dbReference type="InterPro" id="IPR003099">
    <property type="entry name" value="Prephen_DH"/>
</dbReference>
<reference evidence="12 13" key="1">
    <citation type="submission" date="2023-05" db="EMBL/GenBank/DDBJ databases">
        <title>[ruminococcus] sp. nov., isolated from a pig farm feces dump.</title>
        <authorList>
            <person name="Chang Y.-H."/>
        </authorList>
    </citation>
    <scope>NUCLEOTIDE SEQUENCE [LARGE SCALE GENOMIC DNA]</scope>
    <source>
        <strain evidence="12 13">YH-rum2234</strain>
    </source>
</reference>
<proteinExistence type="inferred from homology"/>
<evidence type="ECO:0000256" key="1">
    <source>
        <dbReference type="ARBA" id="ARBA00005067"/>
    </source>
</evidence>
<name>A0AAP4BBH4_9FIRM</name>
<evidence type="ECO:0000313" key="13">
    <source>
        <dbReference type="Proteomes" id="UP001300383"/>
    </source>
</evidence>
<evidence type="ECO:0000256" key="4">
    <source>
        <dbReference type="ARBA" id="ARBA00016891"/>
    </source>
</evidence>
<dbReference type="InterPro" id="IPR045865">
    <property type="entry name" value="ACT-like_dom_sf"/>
</dbReference>
<dbReference type="Proteomes" id="UP001300383">
    <property type="component" value="Unassembled WGS sequence"/>
</dbReference>
<dbReference type="SUPFAM" id="SSF51735">
    <property type="entry name" value="NAD(P)-binding Rossmann-fold domains"/>
    <property type="match status" value="1"/>
</dbReference>
<keyword evidence="8" id="KW-0520">NAD</keyword>
<keyword evidence="13" id="KW-1185">Reference proteome</keyword>
<comment type="catalytic activity">
    <reaction evidence="10">
        <text>prephenate + NAD(+) = 3-(4-hydroxyphenyl)pyruvate + CO2 + NADH</text>
        <dbReference type="Rhea" id="RHEA:13869"/>
        <dbReference type="ChEBI" id="CHEBI:16526"/>
        <dbReference type="ChEBI" id="CHEBI:29934"/>
        <dbReference type="ChEBI" id="CHEBI:36242"/>
        <dbReference type="ChEBI" id="CHEBI:57540"/>
        <dbReference type="ChEBI" id="CHEBI:57945"/>
        <dbReference type="EC" id="1.3.1.12"/>
    </reaction>
</comment>
<comment type="similarity">
    <text evidence="2">Belongs to the prephenate/arogenate dehydrogenase family.</text>
</comment>
<keyword evidence="7" id="KW-0560">Oxidoreductase</keyword>
<dbReference type="PANTHER" id="PTHR21363">
    <property type="entry name" value="PREPHENATE DEHYDROGENASE"/>
    <property type="match status" value="1"/>
</dbReference>
<dbReference type="InterPro" id="IPR036291">
    <property type="entry name" value="NAD(P)-bd_dom_sf"/>
</dbReference>
<sequence length="366" mass="40289">MKNLTIGFIGLGLIGGSIAKGLKRANKEHYIMAFARHRETLDAALADGSIDEALDGVDENLTRCDYIFLCTPVSYNEEYLTAIRPFLRKDAILTDVGSVKTNIHEAVARMGMEANFIGGHPMAGSEKSGYQYSNDHLVENAYYVITPTPLSPPDKVEELKGLALSLSALPLILDYKEHDYIVAGISHLPHLIASSLVNLVKDKDTPEQTMKLVAAGGFKDITRIASSSPVMWQQICATNRDNIQSILGDYIEALKKVRTAVADGDEQAIYDLFDTSREYRNSIPNRSAGPIKKEFALYCDIVDESGAIATIATILAAHQISIKNIGIIHNREFEEGVLKIEFYGEEASSKAVDLLTQCRYTVYHKG</sequence>
<dbReference type="InterPro" id="IPR050812">
    <property type="entry name" value="Preph/Arog_dehydrog"/>
</dbReference>
<evidence type="ECO:0000256" key="2">
    <source>
        <dbReference type="ARBA" id="ARBA00007964"/>
    </source>
</evidence>
<dbReference type="FunFam" id="3.40.50.720:FF:000208">
    <property type="entry name" value="Prephenate dehydrogenase"/>
    <property type="match status" value="1"/>
</dbReference>
<accession>A0AAP4BBH4</accession>
<dbReference type="FunFam" id="1.10.3660.10:FF:000003">
    <property type="entry name" value="Prephenate dehydrogenase"/>
    <property type="match status" value="1"/>
</dbReference>
<dbReference type="PROSITE" id="PS51176">
    <property type="entry name" value="PDH_ADH"/>
    <property type="match status" value="1"/>
</dbReference>
<dbReference type="GO" id="GO:0008977">
    <property type="term" value="F:prephenate dehydrogenase (NAD+) activity"/>
    <property type="evidence" value="ECO:0007669"/>
    <property type="project" value="UniProtKB-EC"/>
</dbReference>
<dbReference type="InterPro" id="IPR046825">
    <property type="entry name" value="PDH_C"/>
</dbReference>
<feature type="domain" description="Prephenate/arogenate dehydrogenase" evidence="11">
    <location>
        <begin position="4"/>
        <end position="291"/>
    </location>
</feature>
<evidence type="ECO:0000256" key="5">
    <source>
        <dbReference type="ARBA" id="ARBA00022498"/>
    </source>
</evidence>
<dbReference type="GO" id="GO:0070403">
    <property type="term" value="F:NAD+ binding"/>
    <property type="evidence" value="ECO:0007669"/>
    <property type="project" value="InterPro"/>
</dbReference>
<dbReference type="InterPro" id="IPR046826">
    <property type="entry name" value="PDH_N"/>
</dbReference>
<evidence type="ECO:0000256" key="9">
    <source>
        <dbReference type="ARBA" id="ARBA00023141"/>
    </source>
</evidence>
<dbReference type="SUPFAM" id="SSF55021">
    <property type="entry name" value="ACT-like"/>
    <property type="match status" value="1"/>
</dbReference>
<dbReference type="EMBL" id="JASGBQ010000002">
    <property type="protein sequence ID" value="MDI9241414.1"/>
    <property type="molecule type" value="Genomic_DNA"/>
</dbReference>
<dbReference type="GO" id="GO:0006571">
    <property type="term" value="P:tyrosine biosynthetic process"/>
    <property type="evidence" value="ECO:0007669"/>
    <property type="project" value="UniProtKB-KW"/>
</dbReference>
<dbReference type="PANTHER" id="PTHR21363:SF0">
    <property type="entry name" value="PREPHENATE DEHYDROGENASE [NADP(+)]"/>
    <property type="match status" value="1"/>
</dbReference>
<dbReference type="AlphaFoldDB" id="A0AAP4BBH4"/>
<evidence type="ECO:0000256" key="7">
    <source>
        <dbReference type="ARBA" id="ARBA00023002"/>
    </source>
</evidence>
<keyword evidence="5" id="KW-0827">Tyrosine biosynthesis</keyword>
<keyword evidence="9" id="KW-0057">Aromatic amino acid biosynthesis</keyword>
<dbReference type="Gene3D" id="1.10.3660.10">
    <property type="entry name" value="6-phosphogluconate dehydrogenase C-terminal like domain"/>
    <property type="match status" value="1"/>
</dbReference>
<dbReference type="Pfam" id="PF20463">
    <property type="entry name" value="PDH_C"/>
    <property type="match status" value="1"/>
</dbReference>
<keyword evidence="6" id="KW-0028">Amino-acid biosynthesis</keyword>
<dbReference type="GO" id="GO:0004665">
    <property type="term" value="F:prephenate dehydrogenase (NADP+) activity"/>
    <property type="evidence" value="ECO:0007669"/>
    <property type="project" value="InterPro"/>
</dbReference>
<dbReference type="Pfam" id="PF02153">
    <property type="entry name" value="PDH_N"/>
    <property type="match status" value="1"/>
</dbReference>